<reference evidence="1" key="1">
    <citation type="journal article" date="2015" name="Nature">
        <title>Complex archaea that bridge the gap between prokaryotes and eukaryotes.</title>
        <authorList>
            <person name="Spang A."/>
            <person name="Saw J.H."/>
            <person name="Jorgensen S.L."/>
            <person name="Zaremba-Niedzwiedzka K."/>
            <person name="Martijn J."/>
            <person name="Lind A.E."/>
            <person name="van Eijk R."/>
            <person name="Schleper C."/>
            <person name="Guy L."/>
            <person name="Ettema T.J."/>
        </authorList>
    </citation>
    <scope>NUCLEOTIDE SEQUENCE</scope>
</reference>
<organism evidence="1">
    <name type="scientific">marine sediment metagenome</name>
    <dbReference type="NCBI Taxonomy" id="412755"/>
    <lineage>
        <taxon>unclassified sequences</taxon>
        <taxon>metagenomes</taxon>
        <taxon>ecological metagenomes</taxon>
    </lineage>
</organism>
<evidence type="ECO:0000313" key="1">
    <source>
        <dbReference type="EMBL" id="KKK74094.1"/>
    </source>
</evidence>
<accession>A0A0F9A6A5</accession>
<dbReference type="AlphaFoldDB" id="A0A0F9A6A5"/>
<comment type="caution">
    <text evidence="1">The sequence shown here is derived from an EMBL/GenBank/DDBJ whole genome shotgun (WGS) entry which is preliminary data.</text>
</comment>
<proteinExistence type="predicted"/>
<sequence length="64" mass="6896">MTTGTINASTNRLAWTSTIEQGMGNGLEAFKHKVSRLSNGSTVIVKNFDWTANANAVKVELKGK</sequence>
<protein>
    <submittedName>
        <fullName evidence="1">Uncharacterized protein</fullName>
    </submittedName>
</protein>
<dbReference type="EMBL" id="LAZR01056482">
    <property type="protein sequence ID" value="KKK74094.1"/>
    <property type="molecule type" value="Genomic_DNA"/>
</dbReference>
<name>A0A0F9A6A5_9ZZZZ</name>
<gene>
    <name evidence="1" type="ORF">LCGC14_2887190</name>
</gene>